<evidence type="ECO:0000256" key="1">
    <source>
        <dbReference type="SAM" id="MobiDB-lite"/>
    </source>
</evidence>
<dbReference type="SUPFAM" id="SSF57959">
    <property type="entry name" value="Leucine zipper domain"/>
    <property type="match status" value="1"/>
</dbReference>
<proteinExistence type="predicted"/>
<dbReference type="Gene3D" id="1.20.5.170">
    <property type="match status" value="1"/>
</dbReference>
<dbReference type="OrthoDB" id="48941at2759"/>
<accession>A0A1E7F835</accession>
<dbReference type="AlphaFoldDB" id="A0A1E7F835"/>
<reference evidence="3 4" key="1">
    <citation type="submission" date="2016-09" db="EMBL/GenBank/DDBJ databases">
        <title>Extensive genetic diversity and differential bi-allelic expression allows diatom success in the polar Southern Ocean.</title>
        <authorList>
            <consortium name="DOE Joint Genome Institute"/>
            <person name="Mock T."/>
            <person name="Otillar R.P."/>
            <person name="Strauss J."/>
            <person name="Dupont C."/>
            <person name="Frickenhaus S."/>
            <person name="Maumus F."/>
            <person name="Mcmullan M."/>
            <person name="Sanges R."/>
            <person name="Schmutz J."/>
            <person name="Toseland A."/>
            <person name="Valas R."/>
            <person name="Veluchamy A."/>
            <person name="Ward B.J."/>
            <person name="Allen A."/>
            <person name="Barry K."/>
            <person name="Falciatore A."/>
            <person name="Ferrante M."/>
            <person name="Fortunato A.E."/>
            <person name="Gloeckner G."/>
            <person name="Gruber A."/>
            <person name="Hipkin R."/>
            <person name="Janech M."/>
            <person name="Kroth P."/>
            <person name="Leese F."/>
            <person name="Lindquist E."/>
            <person name="Lyon B.R."/>
            <person name="Martin J."/>
            <person name="Mayer C."/>
            <person name="Parker M."/>
            <person name="Quesneville H."/>
            <person name="Raymond J."/>
            <person name="Uhlig C."/>
            <person name="Valentin K.U."/>
            <person name="Worden A.Z."/>
            <person name="Armbrust E.V."/>
            <person name="Bowler C."/>
            <person name="Green B."/>
            <person name="Moulton V."/>
            <person name="Van Oosterhout C."/>
            <person name="Grigoriev I."/>
        </authorList>
    </citation>
    <scope>NUCLEOTIDE SEQUENCE [LARGE SCALE GENOMIC DNA]</scope>
    <source>
        <strain evidence="3 4">CCMP1102</strain>
    </source>
</reference>
<dbReference type="InParanoid" id="A0A1E7F835"/>
<dbReference type="InterPro" id="IPR052145">
    <property type="entry name" value="Mediator/Homeobox_domain"/>
</dbReference>
<dbReference type="Pfam" id="PF00170">
    <property type="entry name" value="bZIP_1"/>
    <property type="match status" value="1"/>
</dbReference>
<protein>
    <recommendedName>
        <fullName evidence="2">BZIP domain-containing protein</fullName>
    </recommendedName>
</protein>
<dbReference type="Proteomes" id="UP000095751">
    <property type="component" value="Unassembled WGS sequence"/>
</dbReference>
<name>A0A1E7F835_9STRA</name>
<evidence type="ECO:0000313" key="4">
    <source>
        <dbReference type="Proteomes" id="UP000095751"/>
    </source>
</evidence>
<feature type="compositionally biased region" description="Low complexity" evidence="1">
    <location>
        <begin position="363"/>
        <end position="385"/>
    </location>
</feature>
<feature type="compositionally biased region" description="Basic residues" evidence="1">
    <location>
        <begin position="473"/>
        <end position="488"/>
    </location>
</feature>
<dbReference type="KEGG" id="fcy:FRACYDRAFT_261943"/>
<feature type="compositionally biased region" description="Low complexity" evidence="1">
    <location>
        <begin position="585"/>
        <end position="606"/>
    </location>
</feature>
<dbReference type="EMBL" id="KV784360">
    <property type="protein sequence ID" value="OEU14330.1"/>
    <property type="molecule type" value="Genomic_DNA"/>
</dbReference>
<dbReference type="InterPro" id="IPR046347">
    <property type="entry name" value="bZIP_sf"/>
</dbReference>
<dbReference type="PROSITE" id="PS50217">
    <property type="entry name" value="BZIP"/>
    <property type="match status" value="1"/>
</dbReference>
<gene>
    <name evidence="3" type="ORF">FRACYDRAFT_261943</name>
</gene>
<feature type="domain" description="BZIP" evidence="2">
    <location>
        <begin position="471"/>
        <end position="509"/>
    </location>
</feature>
<sequence length="650" mass="70489">MMMDSTTCWTEPSGSHNQQATQAAAQASNNNMMSFNESEIENMIDDLGFFSSTIPNNTGTDEDADLDLCCEEKMYYPSSTQSQSQSQSKSRTISQASFQVVPSITVSNYDGSDVSSDNDTSGDEDCDDLASFLKEQQHATTSDEDYCDPIRKYLSVSSLQNHHLPIAAAAAAAVNTGAEEASTVVPVPTYSSTTSAATATAVGGGFLPVSNPLAPITSSSQAVLMSLQQQQAAAQVHTSNTTSVGAGGFLHTPNPLLNSGGVGLKCPPTLYHNHQQVEVQNQGQQQGQPQQQQQGFTAQTVLEQQRVTIQRNQQIINAQQNKLVGQQQVQQQQQQQQVVSSSQVVSSTSNRVAVNNNNKRPYNSSTTTTATAANNNTSSNSNENKNSYMKWKCTAAGATKLKALESAASNVNVNQQQQQQAQIISSSSSSCVPGSVSLFDSSIDNDNNDIDDMIMNGMSNKLMTPELLEVRRERNRKHAKKSRQRKKSLTSTLEQSLDDLKEENTKLRKCVQNHIDCKKIASTMEANHVSTVDELLEIHRVRSHERFIQCILSPQSTATTTTTTTSNDDSEEDKDKNNDREDTASITPLLSTSTSLPSQSPSLFSTRSGKGVIVDDKTLKLLKAFSKAVVNVASSASNQDQSARKRQKKV</sequence>
<dbReference type="PANTHER" id="PTHR24330:SF19">
    <property type="entry name" value="MEDIATOR OF RNA POLYMERASE II TRANSCRIPTION SUBUNIT 29"/>
    <property type="match status" value="1"/>
</dbReference>
<keyword evidence="4" id="KW-1185">Reference proteome</keyword>
<organism evidence="3 4">
    <name type="scientific">Fragilariopsis cylindrus CCMP1102</name>
    <dbReference type="NCBI Taxonomy" id="635003"/>
    <lineage>
        <taxon>Eukaryota</taxon>
        <taxon>Sar</taxon>
        <taxon>Stramenopiles</taxon>
        <taxon>Ochrophyta</taxon>
        <taxon>Bacillariophyta</taxon>
        <taxon>Bacillariophyceae</taxon>
        <taxon>Bacillariophycidae</taxon>
        <taxon>Bacillariales</taxon>
        <taxon>Bacillariaceae</taxon>
        <taxon>Fragilariopsis</taxon>
    </lineage>
</organism>
<feature type="region of interest" description="Disordered" evidence="1">
    <location>
        <begin position="473"/>
        <end position="493"/>
    </location>
</feature>
<dbReference type="SMART" id="SM00338">
    <property type="entry name" value="BRLZ"/>
    <property type="match status" value="1"/>
</dbReference>
<dbReference type="GO" id="GO:0003700">
    <property type="term" value="F:DNA-binding transcription factor activity"/>
    <property type="evidence" value="ECO:0007669"/>
    <property type="project" value="InterPro"/>
</dbReference>
<evidence type="ECO:0000313" key="3">
    <source>
        <dbReference type="EMBL" id="OEU14330.1"/>
    </source>
</evidence>
<dbReference type="InterPro" id="IPR004827">
    <property type="entry name" value="bZIP"/>
</dbReference>
<evidence type="ECO:0000259" key="2">
    <source>
        <dbReference type="PROSITE" id="PS50217"/>
    </source>
</evidence>
<feature type="compositionally biased region" description="Low complexity" evidence="1">
    <location>
        <begin position="558"/>
        <end position="567"/>
    </location>
</feature>
<dbReference type="PANTHER" id="PTHR24330">
    <property type="entry name" value="HOMEOBOX PROTEIN BARH-LIKE"/>
    <property type="match status" value="1"/>
</dbReference>
<feature type="region of interest" description="Disordered" evidence="1">
    <location>
        <begin position="340"/>
        <end position="385"/>
    </location>
</feature>
<feature type="compositionally biased region" description="Basic and acidic residues" evidence="1">
    <location>
        <begin position="573"/>
        <end position="583"/>
    </location>
</feature>
<feature type="region of interest" description="Disordered" evidence="1">
    <location>
        <begin position="558"/>
        <end position="608"/>
    </location>
</feature>
<feature type="compositionally biased region" description="Polar residues" evidence="1">
    <location>
        <begin position="348"/>
        <end position="362"/>
    </location>
</feature>
<dbReference type="CDD" id="cd14809">
    <property type="entry name" value="bZIP_AUREO-like"/>
    <property type="match status" value="1"/>
</dbReference>